<protein>
    <submittedName>
        <fullName evidence="4">Alpha/beta-hydrolase</fullName>
    </submittedName>
</protein>
<dbReference type="FunCoup" id="A0A165D3B8">
    <property type="interactions" value="221"/>
</dbReference>
<dbReference type="PANTHER" id="PTHR42886">
    <property type="entry name" value="RE40534P-RELATED"/>
    <property type="match status" value="1"/>
</dbReference>
<dbReference type="GO" id="GO:0006654">
    <property type="term" value="P:phosphatidic acid biosynthetic process"/>
    <property type="evidence" value="ECO:0007669"/>
    <property type="project" value="TreeGrafter"/>
</dbReference>
<dbReference type="InterPro" id="IPR029058">
    <property type="entry name" value="AB_hydrolase_fold"/>
</dbReference>
<accession>A0A165D3B8</accession>
<dbReference type="AlphaFoldDB" id="A0A165D3B8"/>
<dbReference type="GO" id="GO:0005743">
    <property type="term" value="C:mitochondrial inner membrane"/>
    <property type="evidence" value="ECO:0007669"/>
    <property type="project" value="TreeGrafter"/>
</dbReference>
<sequence>MAAAPSVLPATSPAPARAIPDSFSASLKAWWTSGEKESAIAEERLLRRLPYFLPKGTPTPSPPPPVTARVEHVALDDKKKFINTVSFIPGQPAPEGRAPPPAVVLHGYGAGLGFYFSNFETFGSWSARRGAPVYMLDWLGMGRSARVPFTVKAKKSDIDSRVTQAESFFIDSLEQWREKMGLNKMTLIGHSLGGYLSVAYALRYPTRVSRIILLSPAGIPRGPDDSSVPAEELDSAPHGSGAAHPASQDEAKQLEKEQRRTARNQGFVRRVGTYLWEEGYSPFQVVRTAGFWGPMLVGRYTSRRFTGLTEEETRDMHEYILNITVARGSGEYCISHILAPGAYARRPMVDRISVLNVPITFVYGDHDWMDPMGGTESVKALKAAGNRDAKMYIIPNAGHHVYLDNPKAVNDLIVKELDKSVPRDS</sequence>
<feature type="domain" description="AB hydrolase-1" evidence="3">
    <location>
        <begin position="103"/>
        <end position="406"/>
    </location>
</feature>
<dbReference type="OrthoDB" id="7457040at2759"/>
<dbReference type="PANTHER" id="PTHR42886:SF29">
    <property type="entry name" value="PUMMELIG, ISOFORM A"/>
    <property type="match status" value="1"/>
</dbReference>
<evidence type="ECO:0000313" key="4">
    <source>
        <dbReference type="EMBL" id="KZV83690.1"/>
    </source>
</evidence>
<organism evidence="4 5">
    <name type="scientific">Exidia glandulosa HHB12029</name>
    <dbReference type="NCBI Taxonomy" id="1314781"/>
    <lineage>
        <taxon>Eukaryota</taxon>
        <taxon>Fungi</taxon>
        <taxon>Dikarya</taxon>
        <taxon>Basidiomycota</taxon>
        <taxon>Agaricomycotina</taxon>
        <taxon>Agaricomycetes</taxon>
        <taxon>Auriculariales</taxon>
        <taxon>Exidiaceae</taxon>
        <taxon>Exidia</taxon>
    </lineage>
</organism>
<dbReference type="GO" id="GO:0055088">
    <property type="term" value="P:lipid homeostasis"/>
    <property type="evidence" value="ECO:0007669"/>
    <property type="project" value="TreeGrafter"/>
</dbReference>
<proteinExistence type="inferred from homology"/>
<dbReference type="GO" id="GO:0042171">
    <property type="term" value="F:lysophosphatidic acid acyltransferase activity"/>
    <property type="evidence" value="ECO:0007669"/>
    <property type="project" value="TreeGrafter"/>
</dbReference>
<gene>
    <name evidence="4" type="ORF">EXIGLDRAFT_701131</name>
</gene>
<comment type="similarity">
    <text evidence="1">Belongs to the peptidase S33 family. ABHD4/ABHD5 subfamily.</text>
</comment>
<keyword evidence="4" id="KW-0378">Hydrolase</keyword>
<keyword evidence="5" id="KW-1185">Reference proteome</keyword>
<evidence type="ECO:0000259" key="3">
    <source>
        <dbReference type="Pfam" id="PF00561"/>
    </source>
</evidence>
<dbReference type="Gene3D" id="3.40.50.1820">
    <property type="entry name" value="alpha/beta hydrolase"/>
    <property type="match status" value="1"/>
</dbReference>
<name>A0A165D3B8_EXIGL</name>
<dbReference type="InParanoid" id="A0A165D3B8"/>
<dbReference type="STRING" id="1314781.A0A165D3B8"/>
<dbReference type="EMBL" id="KV426258">
    <property type="protein sequence ID" value="KZV83690.1"/>
    <property type="molecule type" value="Genomic_DNA"/>
</dbReference>
<dbReference type="GO" id="GO:0004623">
    <property type="term" value="F:phospholipase A2 activity"/>
    <property type="evidence" value="ECO:0007669"/>
    <property type="project" value="TreeGrafter"/>
</dbReference>
<evidence type="ECO:0000256" key="1">
    <source>
        <dbReference type="ARBA" id="ARBA00038097"/>
    </source>
</evidence>
<evidence type="ECO:0000256" key="2">
    <source>
        <dbReference type="SAM" id="MobiDB-lite"/>
    </source>
</evidence>
<evidence type="ECO:0000313" key="5">
    <source>
        <dbReference type="Proteomes" id="UP000077266"/>
    </source>
</evidence>
<reference evidence="4 5" key="1">
    <citation type="journal article" date="2016" name="Mol. Biol. Evol.">
        <title>Comparative Genomics of Early-Diverging Mushroom-Forming Fungi Provides Insights into the Origins of Lignocellulose Decay Capabilities.</title>
        <authorList>
            <person name="Nagy L.G."/>
            <person name="Riley R."/>
            <person name="Tritt A."/>
            <person name="Adam C."/>
            <person name="Daum C."/>
            <person name="Floudas D."/>
            <person name="Sun H."/>
            <person name="Yadav J.S."/>
            <person name="Pangilinan J."/>
            <person name="Larsson K.H."/>
            <person name="Matsuura K."/>
            <person name="Barry K."/>
            <person name="Labutti K."/>
            <person name="Kuo R."/>
            <person name="Ohm R.A."/>
            <person name="Bhattacharya S.S."/>
            <person name="Shirouzu T."/>
            <person name="Yoshinaga Y."/>
            <person name="Martin F.M."/>
            <person name="Grigoriev I.V."/>
            <person name="Hibbett D.S."/>
        </authorList>
    </citation>
    <scope>NUCLEOTIDE SEQUENCE [LARGE SCALE GENOMIC DNA]</scope>
    <source>
        <strain evidence="4 5">HHB12029</strain>
    </source>
</reference>
<feature type="region of interest" description="Disordered" evidence="2">
    <location>
        <begin position="221"/>
        <end position="262"/>
    </location>
</feature>
<dbReference type="SUPFAM" id="SSF53474">
    <property type="entry name" value="alpha/beta-Hydrolases"/>
    <property type="match status" value="1"/>
</dbReference>
<dbReference type="InterPro" id="IPR000073">
    <property type="entry name" value="AB_hydrolase_1"/>
</dbReference>
<dbReference type="Pfam" id="PF00561">
    <property type="entry name" value="Abhydrolase_1"/>
    <property type="match status" value="1"/>
</dbReference>
<feature type="compositionally biased region" description="Basic and acidic residues" evidence="2">
    <location>
        <begin position="247"/>
        <end position="260"/>
    </location>
</feature>
<dbReference type="Proteomes" id="UP000077266">
    <property type="component" value="Unassembled WGS sequence"/>
</dbReference>
<dbReference type="GO" id="GO:0035965">
    <property type="term" value="P:cardiolipin acyl-chain remodeling"/>
    <property type="evidence" value="ECO:0007669"/>
    <property type="project" value="TreeGrafter"/>
</dbReference>